<protein>
    <recommendedName>
        <fullName evidence="1">peptide chain release factor N(5)-glutamine methyltransferase</fullName>
        <ecNumber evidence="1">2.1.1.297</ecNumber>
    </recommendedName>
</protein>
<dbReference type="InterPro" id="IPR029063">
    <property type="entry name" value="SAM-dependent_MTases_sf"/>
</dbReference>
<dbReference type="InterPro" id="IPR007848">
    <property type="entry name" value="Small_mtfrase_dom"/>
</dbReference>
<proteinExistence type="predicted"/>
<dbReference type="GO" id="GO:0032259">
    <property type="term" value="P:methylation"/>
    <property type="evidence" value="ECO:0007669"/>
    <property type="project" value="UniProtKB-KW"/>
</dbReference>
<keyword evidence="2" id="KW-0489">Methyltransferase</keyword>
<evidence type="ECO:0000259" key="6">
    <source>
        <dbReference type="Pfam" id="PF05175"/>
    </source>
</evidence>
<keyword evidence="4" id="KW-0949">S-adenosyl-L-methionine</keyword>
<dbReference type="Gene3D" id="3.40.50.150">
    <property type="entry name" value="Vaccinia Virus protein VP39"/>
    <property type="match status" value="1"/>
</dbReference>
<evidence type="ECO:0000256" key="2">
    <source>
        <dbReference type="ARBA" id="ARBA00022603"/>
    </source>
</evidence>
<dbReference type="RefSeq" id="WP_350349466.1">
    <property type="nucleotide sequence ID" value="NZ_CP158374.1"/>
</dbReference>
<evidence type="ECO:0000256" key="3">
    <source>
        <dbReference type="ARBA" id="ARBA00022679"/>
    </source>
</evidence>
<evidence type="ECO:0000313" key="7">
    <source>
        <dbReference type="EMBL" id="XBX83463.1"/>
    </source>
</evidence>
<accession>A0AAU7WAH8</accession>
<feature type="domain" description="Methyltransferase small" evidence="6">
    <location>
        <begin position="88"/>
        <end position="170"/>
    </location>
</feature>
<evidence type="ECO:0000256" key="1">
    <source>
        <dbReference type="ARBA" id="ARBA00012771"/>
    </source>
</evidence>
<sequence>MSADPLVARLRAAGCVFAEEEAALLRGAAADDAALEALVARRVAGEPLEPLLGWVEFSALRIEVVPGVFVPRRRTEALVTEAVRLAREVASPVIVDLCCGVGAIGAAVAAGVAPRPLGRLVAADIDPLAVEVARRNLRPFGGEAVVGDLFAALPGELAGFVDLLVVNAPYVPTADIGWMPREAREHEPMRTLDGGTDGLDVHRRVAAGARDWLVPGGRVLIETSEAQAGRTADALAEAGLTTRIGVDAERGGTYAVGTAPR</sequence>
<dbReference type="PANTHER" id="PTHR18895">
    <property type="entry name" value="HEMK METHYLTRANSFERASE"/>
    <property type="match status" value="1"/>
</dbReference>
<dbReference type="SUPFAM" id="SSF53335">
    <property type="entry name" value="S-adenosyl-L-methionine-dependent methyltransferases"/>
    <property type="match status" value="1"/>
</dbReference>
<evidence type="ECO:0000256" key="5">
    <source>
        <dbReference type="ARBA" id="ARBA00048391"/>
    </source>
</evidence>
<dbReference type="InterPro" id="IPR022446">
    <property type="entry name" value="MeTrfrase_put"/>
</dbReference>
<dbReference type="NCBIfam" id="TIGR00536">
    <property type="entry name" value="hemK_fam"/>
    <property type="match status" value="1"/>
</dbReference>
<reference evidence="7" key="1">
    <citation type="submission" date="2024-05" db="EMBL/GenBank/DDBJ databases">
        <authorList>
            <person name="Yu L."/>
        </authorList>
    </citation>
    <scope>NUCLEOTIDE SEQUENCE</scope>
    <source>
        <strain evidence="7">G08B096</strain>
    </source>
</reference>
<dbReference type="Pfam" id="PF05175">
    <property type="entry name" value="MTS"/>
    <property type="match status" value="1"/>
</dbReference>
<evidence type="ECO:0000256" key="4">
    <source>
        <dbReference type="ARBA" id="ARBA00022691"/>
    </source>
</evidence>
<comment type="catalytic activity">
    <reaction evidence="5">
        <text>L-glutaminyl-[peptide chain release factor] + S-adenosyl-L-methionine = N(5)-methyl-L-glutaminyl-[peptide chain release factor] + S-adenosyl-L-homocysteine + H(+)</text>
        <dbReference type="Rhea" id="RHEA:42896"/>
        <dbReference type="Rhea" id="RHEA-COMP:10271"/>
        <dbReference type="Rhea" id="RHEA-COMP:10272"/>
        <dbReference type="ChEBI" id="CHEBI:15378"/>
        <dbReference type="ChEBI" id="CHEBI:30011"/>
        <dbReference type="ChEBI" id="CHEBI:57856"/>
        <dbReference type="ChEBI" id="CHEBI:59789"/>
        <dbReference type="ChEBI" id="CHEBI:61891"/>
        <dbReference type="EC" id="2.1.1.297"/>
    </reaction>
</comment>
<dbReference type="EC" id="2.1.1.297" evidence="1"/>
<dbReference type="EMBL" id="CP158374">
    <property type="protein sequence ID" value="XBX83463.1"/>
    <property type="molecule type" value="Genomic_DNA"/>
</dbReference>
<dbReference type="AlphaFoldDB" id="A0AAU7WAH8"/>
<keyword evidence="3" id="KW-0808">Transferase</keyword>
<name>A0AAU7WAH8_9MICO</name>
<gene>
    <name evidence="7" type="ORF">ABIQ69_05995</name>
</gene>
<organism evidence="7">
    <name type="scientific">Agromyces sp. G08B096</name>
    <dbReference type="NCBI Taxonomy" id="3156399"/>
    <lineage>
        <taxon>Bacteria</taxon>
        <taxon>Bacillati</taxon>
        <taxon>Actinomycetota</taxon>
        <taxon>Actinomycetes</taxon>
        <taxon>Micrococcales</taxon>
        <taxon>Microbacteriaceae</taxon>
        <taxon>Agromyces</taxon>
    </lineage>
</organism>
<dbReference type="InterPro" id="IPR004556">
    <property type="entry name" value="HemK-like"/>
</dbReference>
<dbReference type="NCBIfam" id="TIGR03704">
    <property type="entry name" value="PrmC_rel_meth"/>
    <property type="match status" value="1"/>
</dbReference>
<dbReference type="PANTHER" id="PTHR18895:SF74">
    <property type="entry name" value="MTRF1L RELEASE FACTOR GLUTAMINE METHYLTRANSFERASE"/>
    <property type="match status" value="1"/>
</dbReference>
<dbReference type="InterPro" id="IPR050320">
    <property type="entry name" value="N5-glutamine_MTase"/>
</dbReference>
<dbReference type="GO" id="GO:0102559">
    <property type="term" value="F:peptide chain release factor N(5)-glutamine methyltransferase activity"/>
    <property type="evidence" value="ECO:0007669"/>
    <property type="project" value="UniProtKB-EC"/>
</dbReference>